<accession>A0A9P5YG86</accession>
<protein>
    <submittedName>
        <fullName evidence="2">Uncharacterized protein</fullName>
    </submittedName>
</protein>
<keyword evidence="3" id="KW-1185">Reference proteome</keyword>
<dbReference type="OrthoDB" id="3219024at2759"/>
<reference evidence="2" key="1">
    <citation type="submission" date="2020-11" db="EMBL/GenBank/DDBJ databases">
        <authorList>
            <consortium name="DOE Joint Genome Institute"/>
            <person name="Ahrendt S."/>
            <person name="Riley R."/>
            <person name="Andreopoulos W."/>
            <person name="Labutti K."/>
            <person name="Pangilinan J."/>
            <person name="Ruiz-Duenas F.J."/>
            <person name="Barrasa J.M."/>
            <person name="Sanchez-Garcia M."/>
            <person name="Camarero S."/>
            <person name="Miyauchi S."/>
            <person name="Serrano A."/>
            <person name="Linde D."/>
            <person name="Babiker R."/>
            <person name="Drula E."/>
            <person name="Ayuso-Fernandez I."/>
            <person name="Pacheco R."/>
            <person name="Padilla G."/>
            <person name="Ferreira P."/>
            <person name="Barriuso J."/>
            <person name="Kellner H."/>
            <person name="Castanera R."/>
            <person name="Alfaro M."/>
            <person name="Ramirez L."/>
            <person name="Pisabarro A.G."/>
            <person name="Kuo A."/>
            <person name="Tritt A."/>
            <person name="Lipzen A."/>
            <person name="He G."/>
            <person name="Yan M."/>
            <person name="Ng V."/>
            <person name="Cullen D."/>
            <person name="Martin F."/>
            <person name="Rosso M.-N."/>
            <person name="Henrissat B."/>
            <person name="Hibbett D."/>
            <person name="Martinez A.T."/>
            <person name="Grigoriev I.V."/>
        </authorList>
    </citation>
    <scope>NUCLEOTIDE SEQUENCE</scope>
    <source>
        <strain evidence="2">CBS 247.69</strain>
    </source>
</reference>
<organism evidence="2 3">
    <name type="scientific">Collybia nuda</name>
    <dbReference type="NCBI Taxonomy" id="64659"/>
    <lineage>
        <taxon>Eukaryota</taxon>
        <taxon>Fungi</taxon>
        <taxon>Dikarya</taxon>
        <taxon>Basidiomycota</taxon>
        <taxon>Agaricomycotina</taxon>
        <taxon>Agaricomycetes</taxon>
        <taxon>Agaricomycetidae</taxon>
        <taxon>Agaricales</taxon>
        <taxon>Tricholomatineae</taxon>
        <taxon>Clitocybaceae</taxon>
        <taxon>Collybia</taxon>
    </lineage>
</organism>
<dbReference type="Proteomes" id="UP000807353">
    <property type="component" value="Unassembled WGS sequence"/>
</dbReference>
<gene>
    <name evidence="2" type="ORF">BDZ94DRAFT_1249017</name>
</gene>
<sequence length="276" mass="29433">MIQPATPVLPRVDTARPSDYGPAAAETLHSQPASERIGTRAPPARDLPIHSPSETPSPGPNSRPTHKRHASTRPPSTHSVTGRSDPPLRPHPLIRGHSYGHVYPQKPAPLAPLTVIPDSVSTSPPSVFDGPMTHLSTSPSSSLKTTTASPASPDQVGPSHRRTSVSSARSVATLPVSNLRESTNWGLGDRKRTLSSISHSSSSAALSSLVHLPSVTRPPSPQAISFFPLVNPHANIEGIHPLLPGPYLSNHLTVLARRTPIKESFDRVIRAKQIRV</sequence>
<name>A0A9P5YG86_9AGAR</name>
<comment type="caution">
    <text evidence="2">The sequence shown here is derived from an EMBL/GenBank/DDBJ whole genome shotgun (WGS) entry which is preliminary data.</text>
</comment>
<evidence type="ECO:0000256" key="1">
    <source>
        <dbReference type="SAM" id="MobiDB-lite"/>
    </source>
</evidence>
<feature type="region of interest" description="Disordered" evidence="1">
    <location>
        <begin position="1"/>
        <end position="105"/>
    </location>
</feature>
<dbReference type="AlphaFoldDB" id="A0A9P5YG86"/>
<feature type="region of interest" description="Disordered" evidence="1">
    <location>
        <begin position="122"/>
        <end position="172"/>
    </location>
</feature>
<evidence type="ECO:0000313" key="3">
    <source>
        <dbReference type="Proteomes" id="UP000807353"/>
    </source>
</evidence>
<proteinExistence type="predicted"/>
<dbReference type="EMBL" id="MU150237">
    <property type="protein sequence ID" value="KAF9467296.1"/>
    <property type="molecule type" value="Genomic_DNA"/>
</dbReference>
<feature type="compositionally biased region" description="Low complexity" evidence="1">
    <location>
        <begin position="135"/>
        <end position="153"/>
    </location>
</feature>
<feature type="compositionally biased region" description="Polar residues" evidence="1">
    <location>
        <begin position="73"/>
        <end position="82"/>
    </location>
</feature>
<evidence type="ECO:0000313" key="2">
    <source>
        <dbReference type="EMBL" id="KAF9467296.1"/>
    </source>
</evidence>